<comment type="caution">
    <text evidence="3">The sequence shown here is derived from an EMBL/GenBank/DDBJ whole genome shotgun (WGS) entry which is preliminary data.</text>
</comment>
<protein>
    <submittedName>
        <fullName evidence="3">Uncharacterized protein</fullName>
    </submittedName>
</protein>
<evidence type="ECO:0000256" key="2">
    <source>
        <dbReference type="SAM" id="MobiDB-lite"/>
    </source>
</evidence>
<accession>A0A699JZG8</accession>
<name>A0A699JZG8_TANCI</name>
<keyword evidence="1" id="KW-0175">Coiled coil</keyword>
<feature type="region of interest" description="Disordered" evidence="2">
    <location>
        <begin position="689"/>
        <end position="708"/>
    </location>
</feature>
<gene>
    <name evidence="3" type="ORF">Tci_639763</name>
</gene>
<dbReference type="Pfam" id="PF14223">
    <property type="entry name" value="Retrotran_gag_2"/>
    <property type="match status" value="1"/>
</dbReference>
<sequence>MDSLSPQVVSAAKLPILNPNEFDLWKMRIEQYFLMTDYSLWELILNGDSPVPTRLVEVVAQPVVPTTVEQKLARKNELKARGTLLMALPDKHQLNFNSHKDAKSLMEAIEKRFGGNTETKKVQKTLLKQRFENFSGSSSEGLDQIHDRLQKLVSQLEIHGVSLSQEDVNLKFLCSLPSEWKTHTLIWRNKTNLEDKSLDDLFNSLKIYELEAKHSSSLGRESQNLAFVSSTLAESTNDSVSAVVHVSAVGTKLSASTLPNVNSLSNAIIYSFFASQSSSPQLDNEDLKQIDADDLKEIDLKWKCRSPKVSRRTAVAEPQRRNVPVETSTPNALVSQCDGIGTYDWNYQAEEEHTNFALMAFSSSSSNSSSDSRLLVYKQNEFVLEENIKLLNIEVQLRDTALATLRQKLDTTKKEKDDLNLKLEKFQTSSKRLTDLLASQTLEKVGLGYNSQAFTKDMFDFDNYYSFESDSDSWPPSNLYDRFVLSGRYHVFLLPVAGTFMPPKPDLVFHTHPFDENKHLAFNVQLSPTKPEQHLSSRPSAPIIEDWVSDSEEDVMPQVTKDVLSFAQSSELVKSPRHSGLLSQPPMSVALPILLRINLPSKGLRRTKKTCFVCKSENHLIKDCDFYARKLAHKSYSSRDIHKQYAPMNHSKFPLHKVSTAAPFKSQPILTTTARTVSAVKPKFSKTRPNIASHAVSKSKSPIRMPFT</sequence>
<dbReference type="EMBL" id="BKCJ010467242">
    <property type="protein sequence ID" value="GFA67791.1"/>
    <property type="molecule type" value="Genomic_DNA"/>
</dbReference>
<dbReference type="AlphaFoldDB" id="A0A699JZG8"/>
<dbReference type="PANTHER" id="PTHR35317:SF29">
    <property type="entry name" value="CCHC-TYPE DOMAIN-CONTAINING PROTEIN"/>
    <property type="match status" value="1"/>
</dbReference>
<organism evidence="3">
    <name type="scientific">Tanacetum cinerariifolium</name>
    <name type="common">Dalmatian daisy</name>
    <name type="synonym">Chrysanthemum cinerariifolium</name>
    <dbReference type="NCBI Taxonomy" id="118510"/>
    <lineage>
        <taxon>Eukaryota</taxon>
        <taxon>Viridiplantae</taxon>
        <taxon>Streptophyta</taxon>
        <taxon>Embryophyta</taxon>
        <taxon>Tracheophyta</taxon>
        <taxon>Spermatophyta</taxon>
        <taxon>Magnoliopsida</taxon>
        <taxon>eudicotyledons</taxon>
        <taxon>Gunneridae</taxon>
        <taxon>Pentapetalae</taxon>
        <taxon>asterids</taxon>
        <taxon>campanulids</taxon>
        <taxon>Asterales</taxon>
        <taxon>Asteraceae</taxon>
        <taxon>Asteroideae</taxon>
        <taxon>Anthemideae</taxon>
        <taxon>Anthemidinae</taxon>
        <taxon>Tanacetum</taxon>
    </lineage>
</organism>
<evidence type="ECO:0000256" key="1">
    <source>
        <dbReference type="SAM" id="Coils"/>
    </source>
</evidence>
<evidence type="ECO:0000313" key="3">
    <source>
        <dbReference type="EMBL" id="GFA67791.1"/>
    </source>
</evidence>
<feature type="coiled-coil region" evidence="1">
    <location>
        <begin position="402"/>
        <end position="429"/>
    </location>
</feature>
<dbReference type="PANTHER" id="PTHR35317">
    <property type="entry name" value="OS04G0629600 PROTEIN"/>
    <property type="match status" value="1"/>
</dbReference>
<reference evidence="3" key="1">
    <citation type="journal article" date="2019" name="Sci. Rep.">
        <title>Draft genome of Tanacetum cinerariifolium, the natural source of mosquito coil.</title>
        <authorList>
            <person name="Yamashiro T."/>
            <person name="Shiraishi A."/>
            <person name="Satake H."/>
            <person name="Nakayama K."/>
        </authorList>
    </citation>
    <scope>NUCLEOTIDE SEQUENCE</scope>
</reference>
<proteinExistence type="predicted"/>